<evidence type="ECO:0000313" key="2">
    <source>
        <dbReference type="EMBL" id="VAW42415.1"/>
    </source>
</evidence>
<feature type="domain" description="NAD/GMP synthase" evidence="1">
    <location>
        <begin position="2"/>
        <end position="92"/>
    </location>
</feature>
<dbReference type="InterPro" id="IPR022310">
    <property type="entry name" value="NAD/GMP_synthase"/>
</dbReference>
<dbReference type="GO" id="GO:0006163">
    <property type="term" value="P:purine nucleotide metabolic process"/>
    <property type="evidence" value="ECO:0007669"/>
    <property type="project" value="UniProtKB-ARBA"/>
</dbReference>
<reference evidence="2" key="1">
    <citation type="submission" date="2018-06" db="EMBL/GenBank/DDBJ databases">
        <authorList>
            <person name="Zhirakovskaya E."/>
        </authorList>
    </citation>
    <scope>NUCLEOTIDE SEQUENCE</scope>
</reference>
<dbReference type="GO" id="GO:0016740">
    <property type="term" value="F:transferase activity"/>
    <property type="evidence" value="ECO:0007669"/>
    <property type="project" value="UniProtKB-KW"/>
</dbReference>
<dbReference type="AlphaFoldDB" id="A0A3B0VFV6"/>
<dbReference type="GO" id="GO:0008795">
    <property type="term" value="F:NAD+ synthase activity"/>
    <property type="evidence" value="ECO:0007669"/>
    <property type="project" value="UniProtKB-EC"/>
</dbReference>
<accession>A0A3B0VFV6</accession>
<keyword evidence="2" id="KW-0315">Glutamine amidotransferase</keyword>
<dbReference type="Pfam" id="PF02540">
    <property type="entry name" value="NAD_synthase"/>
    <property type="match status" value="1"/>
</dbReference>
<feature type="non-terminal residue" evidence="2">
    <location>
        <position position="1"/>
    </location>
</feature>
<organism evidence="2">
    <name type="scientific">hydrothermal vent metagenome</name>
    <dbReference type="NCBI Taxonomy" id="652676"/>
    <lineage>
        <taxon>unclassified sequences</taxon>
        <taxon>metagenomes</taxon>
        <taxon>ecological metagenomes</taxon>
    </lineage>
</organism>
<dbReference type="Gene3D" id="3.40.50.620">
    <property type="entry name" value="HUPs"/>
    <property type="match status" value="1"/>
</dbReference>
<dbReference type="SUPFAM" id="SSF52402">
    <property type="entry name" value="Adenine nucleotide alpha hydrolases-like"/>
    <property type="match status" value="1"/>
</dbReference>
<name>A0A3B0VFV6_9ZZZZ</name>
<dbReference type="EMBL" id="UOEX01000441">
    <property type="protein sequence ID" value="VAW42415.1"/>
    <property type="molecule type" value="Genomic_DNA"/>
</dbReference>
<keyword evidence="2" id="KW-0808">Transferase</keyword>
<dbReference type="EC" id="6.3.1.5" evidence="2"/>
<keyword evidence="2" id="KW-0436">Ligase</keyword>
<protein>
    <submittedName>
        <fullName evidence="2">NAD synthetase / Glutamine amidotransferase chain of NAD synthetase</fullName>
        <ecNumber evidence="2">6.3.1.5</ecNumber>
    </submittedName>
</protein>
<proteinExistence type="predicted"/>
<evidence type="ECO:0000259" key="1">
    <source>
        <dbReference type="Pfam" id="PF02540"/>
    </source>
</evidence>
<gene>
    <name evidence="2" type="ORF">MNBD_DELTA03-1796</name>
</gene>
<dbReference type="InterPro" id="IPR014729">
    <property type="entry name" value="Rossmann-like_a/b/a_fold"/>
</dbReference>
<sequence length="119" mass="13737">PKTLVYDICRYVNRDREVIPVNILRRPPSAELAPNQRDDDDLPPYDILDPILFNYLEDNKTMAEIVGEGFAAGVVRDVIRRVNINEYKRQQAAIGLRLTAKAFGCGRRYPITQRYQEDV</sequence>